<accession>A0A949JYW6</accession>
<evidence type="ECO:0000256" key="1">
    <source>
        <dbReference type="SAM" id="MobiDB-lite"/>
    </source>
</evidence>
<name>A0A949JYW6_9FIRM</name>
<keyword evidence="3" id="KW-1185">Reference proteome</keyword>
<evidence type="ECO:0000313" key="2">
    <source>
        <dbReference type="EMBL" id="MBU9737765.1"/>
    </source>
</evidence>
<dbReference type="Gene3D" id="2.130.10.10">
    <property type="entry name" value="YVTN repeat-like/Quinoprotein amine dehydrogenase"/>
    <property type="match status" value="1"/>
</dbReference>
<evidence type="ECO:0000313" key="3">
    <source>
        <dbReference type="Proteomes" id="UP000712157"/>
    </source>
</evidence>
<proteinExistence type="predicted"/>
<dbReference type="EMBL" id="JAHQCW010000024">
    <property type="protein sequence ID" value="MBU9737765.1"/>
    <property type="molecule type" value="Genomic_DNA"/>
</dbReference>
<gene>
    <name evidence="2" type="ORF">KTH89_14560</name>
</gene>
<organism evidence="2 3">
    <name type="scientific">Diplocloster agilis</name>
    <dbReference type="NCBI Taxonomy" id="2850323"/>
    <lineage>
        <taxon>Bacteria</taxon>
        <taxon>Bacillati</taxon>
        <taxon>Bacillota</taxon>
        <taxon>Clostridia</taxon>
        <taxon>Lachnospirales</taxon>
        <taxon>Lachnospiraceae</taxon>
        <taxon>Diplocloster</taxon>
    </lineage>
</organism>
<dbReference type="RefSeq" id="WP_238722190.1">
    <property type="nucleotide sequence ID" value="NZ_JAHQCW010000024.1"/>
</dbReference>
<sequence>MNKKASGKNERSRGFTNRSADQWINQVNKYTRKFTKVKLRILAAMAFCLIVAAAGCGKDSPAVPENQNQEEALTSGTPATRSADPETDASFMEFQKPFHMSQEDTFNRGCASEKGYYFMGNGYLYFVDKETMQSTILCGKPECSHQDQNCNAYLGNISHITYYDGKLYYAAGQEQGIPGVDEGVWNLYAMNADGTQKTKVMTLRAQNEGFYSNPTQFVIHKGQVLFLSDRENILCAPLGGELKDAKVAKTNDIELDYEAVSDSLELWYLWADQDKFYCFGNPKSKQFRDTLYEYDPGTEALTEVWTVPESAETGKWDTSDVSVNGWYIDQGILYYFLSGNGLYQYNLSTKETQKIAATDDPSHTGTAEFDGEMAYINNRDKDTVYVYTRKGEYLGEYGYREYASLGNGQEEGSGNGRIIGSDADMVFLCAENLTSMTQDGFSLGYTYYYLPKSEIRSGTGEFKPLAFP</sequence>
<dbReference type="Proteomes" id="UP000712157">
    <property type="component" value="Unassembled WGS sequence"/>
</dbReference>
<feature type="region of interest" description="Disordered" evidence="1">
    <location>
        <begin position="60"/>
        <end position="85"/>
    </location>
</feature>
<dbReference type="AlphaFoldDB" id="A0A949JYW6"/>
<dbReference type="InterPro" id="IPR015943">
    <property type="entry name" value="WD40/YVTN_repeat-like_dom_sf"/>
</dbReference>
<protein>
    <recommendedName>
        <fullName evidence="4">DUF5050 domain-containing protein</fullName>
    </recommendedName>
</protein>
<reference evidence="2" key="1">
    <citation type="submission" date="2021-06" db="EMBL/GenBank/DDBJ databases">
        <title>Description of novel taxa of the family Lachnospiraceae.</title>
        <authorList>
            <person name="Chaplin A.V."/>
            <person name="Sokolova S.R."/>
            <person name="Pikina A.P."/>
            <person name="Korzhanova M."/>
            <person name="Belova V."/>
            <person name="Korostin D."/>
            <person name="Efimov B.A."/>
        </authorList>
    </citation>
    <scope>NUCLEOTIDE SEQUENCE</scope>
    <source>
        <strain evidence="2">ASD5720</strain>
    </source>
</reference>
<dbReference type="SUPFAM" id="SSF63825">
    <property type="entry name" value="YWTD domain"/>
    <property type="match status" value="1"/>
</dbReference>
<evidence type="ECO:0008006" key="4">
    <source>
        <dbReference type="Google" id="ProtNLM"/>
    </source>
</evidence>
<comment type="caution">
    <text evidence="2">The sequence shown here is derived from an EMBL/GenBank/DDBJ whole genome shotgun (WGS) entry which is preliminary data.</text>
</comment>
<feature type="compositionally biased region" description="Polar residues" evidence="1">
    <location>
        <begin position="65"/>
        <end position="80"/>
    </location>
</feature>